<keyword evidence="1" id="KW-1133">Transmembrane helix</keyword>
<protein>
    <recommendedName>
        <fullName evidence="4">Carboxypeptidase-like regulatory domain-containing protein</fullName>
    </recommendedName>
</protein>
<name>I4AH95_BERLS</name>
<dbReference type="Proteomes" id="UP000006054">
    <property type="component" value="Chromosome"/>
</dbReference>
<gene>
    <name evidence="2" type="ordered locus">Fleli_0873</name>
</gene>
<reference evidence="3" key="1">
    <citation type="submission" date="2012-06" db="EMBL/GenBank/DDBJ databases">
        <title>The complete genome of Flexibacter litoralis DSM 6794.</title>
        <authorList>
            <person name="Lucas S."/>
            <person name="Copeland A."/>
            <person name="Lapidus A."/>
            <person name="Glavina del Rio T."/>
            <person name="Dalin E."/>
            <person name="Tice H."/>
            <person name="Bruce D."/>
            <person name="Goodwin L."/>
            <person name="Pitluck S."/>
            <person name="Peters L."/>
            <person name="Ovchinnikova G."/>
            <person name="Lu M."/>
            <person name="Kyrpides N."/>
            <person name="Mavromatis K."/>
            <person name="Ivanova N."/>
            <person name="Brettin T."/>
            <person name="Detter J.C."/>
            <person name="Han C."/>
            <person name="Larimer F."/>
            <person name="Land M."/>
            <person name="Hauser L."/>
            <person name="Markowitz V."/>
            <person name="Cheng J.-F."/>
            <person name="Hugenholtz P."/>
            <person name="Woyke T."/>
            <person name="Wu D."/>
            <person name="Spring S."/>
            <person name="Lang E."/>
            <person name="Kopitz M."/>
            <person name="Brambilla E."/>
            <person name="Klenk H.-P."/>
            <person name="Eisen J.A."/>
        </authorList>
    </citation>
    <scope>NUCLEOTIDE SEQUENCE [LARGE SCALE GENOMIC DNA]</scope>
    <source>
        <strain evidence="3">ATCC 23117 / DSM 6794 / NBRC 15988 / NCIMB 1366 / Sio-4</strain>
    </source>
</reference>
<evidence type="ECO:0000313" key="3">
    <source>
        <dbReference type="Proteomes" id="UP000006054"/>
    </source>
</evidence>
<evidence type="ECO:0000313" key="2">
    <source>
        <dbReference type="EMBL" id="AFM03330.1"/>
    </source>
</evidence>
<dbReference type="eggNOG" id="COG1470">
    <property type="taxonomic scope" value="Bacteria"/>
</dbReference>
<sequence precursor="true">MKKAHKIVIYSFLIFILGFINFNLLAQNNLLIKGKVIDSETKEILPFASIGIEGTSIGTASNTTGIFEFRLNPAWKDRFIICSFVGYQSFKIKVSEAFQYSQNNQLVFNLKPSESLKEVTISSKRVPKVDKIMKQVIKNLSKNYPQKSYNADFFYREYLKDSTAYVRLVEAALHVYDERSYLPIIYNYKNKVTGRIEIQNLEEDYFAQVKERRASYDYSKSKINNFFIDVEYGTKYNWIRKNQFIFDEEMYKKFDYELINLTSLGENAVYEIAFSYNGTIDRFRKLKGKLFVNNDDFAVLQLHFSYLPIGTMGGYNEKERYGYNIYLENEEHFYFKKYGEKENQKYLVSYQSLRSTEKYYESSESFEESVSEYFVEQLTVNVNLENPIPQELQDDSKLKEITYNSVFWENYNVLADSPLNIKIKADLEKRQSLEKQFEIKTQK</sequence>
<dbReference type="EMBL" id="CP003345">
    <property type="protein sequence ID" value="AFM03330.1"/>
    <property type="molecule type" value="Genomic_DNA"/>
</dbReference>
<dbReference type="HOGENOM" id="CLU_577155_0_0_10"/>
<dbReference type="RefSeq" id="WP_014796788.1">
    <property type="nucleotide sequence ID" value="NC_018018.1"/>
</dbReference>
<keyword evidence="1" id="KW-0812">Transmembrane</keyword>
<dbReference type="Pfam" id="PF13715">
    <property type="entry name" value="CarbopepD_reg_2"/>
    <property type="match status" value="1"/>
</dbReference>
<dbReference type="InterPro" id="IPR008969">
    <property type="entry name" value="CarboxyPept-like_regulatory"/>
</dbReference>
<dbReference type="STRING" id="880071.Fleli_0873"/>
<accession>I4AH95</accession>
<dbReference type="KEGG" id="fli:Fleli_0873"/>
<dbReference type="SUPFAM" id="SSF49464">
    <property type="entry name" value="Carboxypeptidase regulatory domain-like"/>
    <property type="match status" value="1"/>
</dbReference>
<dbReference type="Gene3D" id="2.60.40.1120">
    <property type="entry name" value="Carboxypeptidase-like, regulatory domain"/>
    <property type="match status" value="1"/>
</dbReference>
<organism evidence="2 3">
    <name type="scientific">Bernardetia litoralis (strain ATCC 23117 / DSM 6794 / NBRC 15988 / NCIMB 1366 / Fx l1 / Sio-4)</name>
    <name type="common">Flexibacter litoralis</name>
    <dbReference type="NCBI Taxonomy" id="880071"/>
    <lineage>
        <taxon>Bacteria</taxon>
        <taxon>Pseudomonadati</taxon>
        <taxon>Bacteroidota</taxon>
        <taxon>Cytophagia</taxon>
        <taxon>Cytophagales</taxon>
        <taxon>Bernardetiaceae</taxon>
        <taxon>Bernardetia</taxon>
    </lineage>
</organism>
<keyword evidence="1" id="KW-0472">Membrane</keyword>
<keyword evidence="3" id="KW-1185">Reference proteome</keyword>
<dbReference type="AlphaFoldDB" id="I4AH95"/>
<proteinExistence type="predicted"/>
<evidence type="ECO:0000256" key="1">
    <source>
        <dbReference type="SAM" id="Phobius"/>
    </source>
</evidence>
<evidence type="ECO:0008006" key="4">
    <source>
        <dbReference type="Google" id="ProtNLM"/>
    </source>
</evidence>
<feature type="transmembrane region" description="Helical" evidence="1">
    <location>
        <begin position="7"/>
        <end position="26"/>
    </location>
</feature>
<dbReference type="OrthoDB" id="1489599at2"/>